<proteinExistence type="predicted"/>
<organism evidence="1 2">
    <name type="scientific">Pistacia atlantica</name>
    <dbReference type="NCBI Taxonomy" id="434234"/>
    <lineage>
        <taxon>Eukaryota</taxon>
        <taxon>Viridiplantae</taxon>
        <taxon>Streptophyta</taxon>
        <taxon>Embryophyta</taxon>
        <taxon>Tracheophyta</taxon>
        <taxon>Spermatophyta</taxon>
        <taxon>Magnoliopsida</taxon>
        <taxon>eudicotyledons</taxon>
        <taxon>Gunneridae</taxon>
        <taxon>Pentapetalae</taxon>
        <taxon>rosids</taxon>
        <taxon>malvids</taxon>
        <taxon>Sapindales</taxon>
        <taxon>Anacardiaceae</taxon>
        <taxon>Pistacia</taxon>
    </lineage>
</organism>
<evidence type="ECO:0000313" key="2">
    <source>
        <dbReference type="Proteomes" id="UP001164250"/>
    </source>
</evidence>
<dbReference type="Proteomes" id="UP001164250">
    <property type="component" value="Chromosome 3"/>
</dbReference>
<reference evidence="2" key="1">
    <citation type="journal article" date="2023" name="G3 (Bethesda)">
        <title>Genome assembly and association tests identify interacting loci associated with vigor, precocity, and sex in interspecific pistachio rootstocks.</title>
        <authorList>
            <person name="Palmer W."/>
            <person name="Jacygrad E."/>
            <person name="Sagayaradj S."/>
            <person name="Cavanaugh K."/>
            <person name="Han R."/>
            <person name="Bertier L."/>
            <person name="Beede B."/>
            <person name="Kafkas S."/>
            <person name="Golino D."/>
            <person name="Preece J."/>
            <person name="Michelmore R."/>
        </authorList>
    </citation>
    <scope>NUCLEOTIDE SEQUENCE [LARGE SCALE GENOMIC DNA]</scope>
</reference>
<protein>
    <submittedName>
        <fullName evidence="1">Uncharacterized protein</fullName>
    </submittedName>
</protein>
<gene>
    <name evidence="1" type="ORF">Patl1_04330</name>
</gene>
<name>A0ACC1BQN6_9ROSI</name>
<sequence length="283" mass="31156">MLIYKAPIGGKIETLNSIPDVDYSHATHRGNNVIHLAAKLGHKMFVLEARCSGYPYLKSKKNLKGDTPLHVAARAGGRTPLLETASSGDVSVLKEILRQYPNTIELCDLAGKNALHLAMLNNTELNVKAFLSLPQIRELVNEPDNEGNTPLHLATMNHNYKLVKKLIPTKGVDLRAKNQNEKTALGIYSLSVCCSLTVVFLLILATAGDPAFLHKAIIYSKKLLKYRPWRSVVAFITGLDTVISPKSQWATTNNPVICYKTGEISEYSTPRSVLCMLVHPTVT</sequence>
<accession>A0ACC1BQN6</accession>
<keyword evidence="2" id="KW-1185">Reference proteome</keyword>
<dbReference type="EMBL" id="CM047899">
    <property type="protein sequence ID" value="KAJ0101260.1"/>
    <property type="molecule type" value="Genomic_DNA"/>
</dbReference>
<comment type="caution">
    <text evidence="1">The sequence shown here is derived from an EMBL/GenBank/DDBJ whole genome shotgun (WGS) entry which is preliminary data.</text>
</comment>
<evidence type="ECO:0000313" key="1">
    <source>
        <dbReference type="EMBL" id="KAJ0101260.1"/>
    </source>
</evidence>